<comment type="caution">
    <text evidence="2">The sequence shown here is derived from an EMBL/GenBank/DDBJ whole genome shotgun (WGS) entry which is preliminary data.</text>
</comment>
<evidence type="ECO:0000256" key="1">
    <source>
        <dbReference type="SAM" id="Phobius"/>
    </source>
</evidence>
<dbReference type="OrthoDB" id="1046782at2759"/>
<keyword evidence="1" id="KW-0812">Transmembrane</keyword>
<keyword evidence="1" id="KW-1133">Transmembrane helix</keyword>
<reference evidence="2" key="1">
    <citation type="submission" date="2022-10" db="EMBL/GenBank/DDBJ databases">
        <title>Tapping the CABI collections for fungal endophytes: first genome assemblies for Collariella, Neodidymelliopsis, Ascochyta clinopodiicola, Didymella pomorum, Didymosphaeria variabile, Neocosmospora piperis and Neocucurbitaria cava.</title>
        <authorList>
            <person name="Hill R."/>
        </authorList>
    </citation>
    <scope>NUCLEOTIDE SEQUENCE</scope>
    <source>
        <strain evidence="2">IMI 360193</strain>
    </source>
</reference>
<dbReference type="AlphaFoldDB" id="A0A9W8WQA5"/>
<keyword evidence="3" id="KW-1185">Reference proteome</keyword>
<evidence type="ECO:0000313" key="2">
    <source>
        <dbReference type="EMBL" id="KAJ4330575.1"/>
    </source>
</evidence>
<evidence type="ECO:0000313" key="3">
    <source>
        <dbReference type="Proteomes" id="UP001140562"/>
    </source>
</evidence>
<protein>
    <submittedName>
        <fullName evidence="2">Uncharacterized protein</fullName>
    </submittedName>
</protein>
<dbReference type="Proteomes" id="UP001140562">
    <property type="component" value="Unassembled WGS sequence"/>
</dbReference>
<proteinExistence type="predicted"/>
<organism evidence="2 3">
    <name type="scientific">Didymella glomerata</name>
    <dbReference type="NCBI Taxonomy" id="749621"/>
    <lineage>
        <taxon>Eukaryota</taxon>
        <taxon>Fungi</taxon>
        <taxon>Dikarya</taxon>
        <taxon>Ascomycota</taxon>
        <taxon>Pezizomycotina</taxon>
        <taxon>Dothideomycetes</taxon>
        <taxon>Pleosporomycetidae</taxon>
        <taxon>Pleosporales</taxon>
        <taxon>Pleosporineae</taxon>
        <taxon>Didymellaceae</taxon>
        <taxon>Didymella</taxon>
    </lineage>
</organism>
<accession>A0A9W8WQA5</accession>
<feature type="transmembrane region" description="Helical" evidence="1">
    <location>
        <begin position="250"/>
        <end position="272"/>
    </location>
</feature>
<feature type="transmembrane region" description="Helical" evidence="1">
    <location>
        <begin position="212"/>
        <end position="230"/>
    </location>
</feature>
<name>A0A9W8WQA5_9PLEO</name>
<keyword evidence="1" id="KW-0472">Membrane</keyword>
<dbReference type="Gene3D" id="1.20.58.340">
    <property type="entry name" value="Magnesium transport protein CorA, transmembrane region"/>
    <property type="match status" value="1"/>
</dbReference>
<dbReference type="EMBL" id="JAPEUV010000188">
    <property type="protein sequence ID" value="KAJ4330575.1"/>
    <property type="molecule type" value="Genomic_DNA"/>
</dbReference>
<gene>
    <name evidence="2" type="ORF">N0V87_009881</name>
</gene>
<sequence>MYVYMHGANCANYDAFSHTIEKQAVSESSFFLPSTVIRWNLEQRTESLNHWHDRLYWHERKLGIRFDDLYKPDPTQLDYVTLSKDLNAANTRLAYAVWACRATARQLDFLDQVVQRYRVQAMSHGFSNSEVDDLEATLNQAHAHLRVWNEGILDRAEYLSKRGQALVQTVYSGIAQRDSSTGLSLASTSAKLAETSQEVAIATSRDSAVMRIIAAITIFFLPATFTATFFSTTFFEFNADLGGQVYSPWLWLYFVVTIGLTVAVVVGTWFMWRTKEDQIVKRFAVKKGPELVPIAPAYAEPVGLYTRSFEDPGPLGFGVGPYHPQGMYSVVSFQLEPDEVTAARIYGSEQVPG</sequence>